<comment type="caution">
    <text evidence="1">The sequence shown here is derived from an EMBL/GenBank/DDBJ whole genome shotgun (WGS) entry which is preliminary data.</text>
</comment>
<protein>
    <submittedName>
        <fullName evidence="1">Uncharacterized protein</fullName>
    </submittedName>
</protein>
<accession>A0A8H4W3K4</accession>
<dbReference type="Proteomes" id="UP000566819">
    <property type="component" value="Unassembled WGS sequence"/>
</dbReference>
<keyword evidence="2" id="KW-1185">Reference proteome</keyword>
<name>A0A8H4W3K4_9HELO</name>
<organism evidence="1 2">
    <name type="scientific">Cudoniella acicularis</name>
    <dbReference type="NCBI Taxonomy" id="354080"/>
    <lineage>
        <taxon>Eukaryota</taxon>
        <taxon>Fungi</taxon>
        <taxon>Dikarya</taxon>
        <taxon>Ascomycota</taxon>
        <taxon>Pezizomycotina</taxon>
        <taxon>Leotiomycetes</taxon>
        <taxon>Helotiales</taxon>
        <taxon>Tricladiaceae</taxon>
        <taxon>Cudoniella</taxon>
    </lineage>
</organism>
<proteinExistence type="predicted"/>
<evidence type="ECO:0000313" key="2">
    <source>
        <dbReference type="Proteomes" id="UP000566819"/>
    </source>
</evidence>
<sequence length="158" mass="18109">MKGVRVAKKHNRICTINISIVFASAATEFAKRSLNHKPKLLSPIRLRLILQCGKSSQHQSGISSPLVPLLPRRVRIEVLRYFTMEIAEISFALEIYRFVISGIEDYRKAGRVLKRYMAFGDGTKEVFVILREPSSQSSKIFVKRCRIRISRGDQYLTP</sequence>
<gene>
    <name evidence="1" type="ORF">G7Y89_g5866</name>
</gene>
<dbReference type="AlphaFoldDB" id="A0A8H4W3K4"/>
<dbReference type="EMBL" id="JAAMPI010000363">
    <property type="protein sequence ID" value="KAF4632261.1"/>
    <property type="molecule type" value="Genomic_DNA"/>
</dbReference>
<evidence type="ECO:0000313" key="1">
    <source>
        <dbReference type="EMBL" id="KAF4632261.1"/>
    </source>
</evidence>
<reference evidence="1 2" key="1">
    <citation type="submission" date="2020-03" db="EMBL/GenBank/DDBJ databases">
        <title>Draft Genome Sequence of Cudoniella acicularis.</title>
        <authorList>
            <person name="Buettner E."/>
            <person name="Kellner H."/>
        </authorList>
    </citation>
    <scope>NUCLEOTIDE SEQUENCE [LARGE SCALE GENOMIC DNA]</scope>
    <source>
        <strain evidence="1 2">DSM 108380</strain>
    </source>
</reference>